<reference evidence="2" key="1">
    <citation type="submission" date="2020-10" db="EMBL/GenBank/DDBJ databases">
        <title>The Whole-Genome Sequence of Metschnikowia persimmonesis, a Novel Endophytic Yeast Species Isolated from Medicinal Plant Diospyros kaki Thumb.</title>
        <authorList>
            <person name="Rahmat E."/>
            <person name="Kang Y."/>
        </authorList>
    </citation>
    <scope>NUCLEOTIDE SEQUENCE</scope>
    <source>
        <strain evidence="2">KIOM G15050</strain>
    </source>
</reference>
<dbReference type="OrthoDB" id="415411at2759"/>
<feature type="transmembrane region" description="Helical" evidence="1">
    <location>
        <begin position="113"/>
        <end position="133"/>
    </location>
</feature>
<gene>
    <name evidence="2" type="ORF">HF325_006481</name>
</gene>
<protein>
    <submittedName>
        <fullName evidence="2">Uncharacterized protein</fullName>
    </submittedName>
</protein>
<dbReference type="CDD" id="cd16018">
    <property type="entry name" value="Enpp"/>
    <property type="match status" value="1"/>
</dbReference>
<dbReference type="InterPro" id="IPR017850">
    <property type="entry name" value="Alkaline_phosphatase_core_sf"/>
</dbReference>
<accession>A0A8H7L8F5</accession>
<dbReference type="PANTHER" id="PTHR10151">
    <property type="entry name" value="ECTONUCLEOTIDE PYROPHOSPHATASE/PHOSPHODIESTERASE"/>
    <property type="match status" value="1"/>
</dbReference>
<dbReference type="SUPFAM" id="SSF53649">
    <property type="entry name" value="Alkaline phosphatase-like"/>
    <property type="match status" value="1"/>
</dbReference>
<keyword evidence="1" id="KW-0472">Membrane</keyword>
<evidence type="ECO:0000313" key="3">
    <source>
        <dbReference type="Proteomes" id="UP000649328"/>
    </source>
</evidence>
<comment type="caution">
    <text evidence="2">The sequence shown here is derived from an EMBL/GenBank/DDBJ whole genome shotgun (WGS) entry which is preliminary data.</text>
</comment>
<sequence length="702" mass="79083">MLVNFNKPHEIDVPVMDLDDPEDDILFGDSRGRGLHRFLDSMDPASPNRPQNSPGIFDQIQNYFRTNRRQQSYELMDPSDMEYFNVDDDDAYSSSETGPDLRKYQIKRLEQKLNKTILCFACGLVFVFAFLFLQKDSFGNPNLALQKIILSNSTHNFHPTTLMISLDGFHPHYISADTTPTLHKMLVEGYGAPYMVPLFPSLTFPNHWTLVTGLYPADHGIVGNTFYDPKLKKQFINTNPDYGLDPDFWQGGEPVWTTAAKQGVKSAIHMWPGSEVPTVGDKGPLFIDQYNGTEPLPSKIDRVFKWIDIDNLAERPELILAYVPTIDQIGHKFGISGPELTAALHSVDDFVRLAQEKLLERNLQNIVNMIIVSDHGMAPTLNDRLLFLDDVVDTDEIEHVDGWPLFGLRPKNDVSVDKIYNEIKEKLAKPNTGYGQNFTLYKVEDFPPEWQFGGNTSDHVFNYRLAPLWIVPDVGYSVTTRQKFEENNNNYYPKGVHGYNNTHLLMRAIFLGQGPYFEGRLAKTKKVLPFSNVNVYNIVCDTLKVQPSPNNGTHSSKALTISAMNSLPENWSDDLVYPDLPYEVEHIVRNATYDQLWRSSGNKITPQNTGVVGSSTSIASSSLVSSVPNSLPPLLQSRISLLSSELSTKTQTETSTESGNREGFFGHFLGDVGDFIDDVDNALEDAFEDAVDYADSWFDGNM</sequence>
<keyword evidence="3" id="KW-1185">Reference proteome</keyword>
<dbReference type="Gene3D" id="3.40.720.10">
    <property type="entry name" value="Alkaline Phosphatase, subunit A"/>
    <property type="match status" value="1"/>
</dbReference>
<evidence type="ECO:0000313" key="2">
    <source>
        <dbReference type="EMBL" id="KAF7998949.1"/>
    </source>
</evidence>
<dbReference type="InterPro" id="IPR002591">
    <property type="entry name" value="Phosphodiest/P_Trfase"/>
</dbReference>
<dbReference type="Pfam" id="PF01663">
    <property type="entry name" value="Phosphodiest"/>
    <property type="match status" value="1"/>
</dbReference>
<proteinExistence type="predicted"/>
<dbReference type="AlphaFoldDB" id="A0A8H7L8F5"/>
<organism evidence="2 3">
    <name type="scientific">Metschnikowia pulcherrima</name>
    <dbReference type="NCBI Taxonomy" id="27326"/>
    <lineage>
        <taxon>Eukaryota</taxon>
        <taxon>Fungi</taxon>
        <taxon>Dikarya</taxon>
        <taxon>Ascomycota</taxon>
        <taxon>Saccharomycotina</taxon>
        <taxon>Pichiomycetes</taxon>
        <taxon>Metschnikowiaceae</taxon>
        <taxon>Metschnikowia</taxon>
    </lineage>
</organism>
<dbReference type="GO" id="GO:0047429">
    <property type="term" value="F:nucleoside triphosphate diphosphatase activity"/>
    <property type="evidence" value="ECO:0007669"/>
    <property type="project" value="TreeGrafter"/>
</dbReference>
<name>A0A8H7L8F5_9ASCO</name>
<keyword evidence="1" id="KW-0812">Transmembrane</keyword>
<dbReference type="GO" id="GO:0017111">
    <property type="term" value="F:ribonucleoside triphosphate phosphatase activity"/>
    <property type="evidence" value="ECO:0007669"/>
    <property type="project" value="TreeGrafter"/>
</dbReference>
<dbReference type="Proteomes" id="UP000649328">
    <property type="component" value="Unassembled WGS sequence"/>
</dbReference>
<keyword evidence="1" id="KW-1133">Transmembrane helix</keyword>
<dbReference type="EMBL" id="JACBPP010000010">
    <property type="protein sequence ID" value="KAF7998949.1"/>
    <property type="molecule type" value="Genomic_DNA"/>
</dbReference>
<dbReference type="Gene3D" id="3.30.1360.180">
    <property type="match status" value="1"/>
</dbReference>
<dbReference type="GO" id="GO:0009141">
    <property type="term" value="P:nucleoside triphosphate metabolic process"/>
    <property type="evidence" value="ECO:0007669"/>
    <property type="project" value="TreeGrafter"/>
</dbReference>
<evidence type="ECO:0000256" key="1">
    <source>
        <dbReference type="SAM" id="Phobius"/>
    </source>
</evidence>
<dbReference type="FunFam" id="3.30.1360.180:FF:000003">
    <property type="entry name" value="Type I phosphodiesterase/nucleotide pyrophosphatase family protein"/>
    <property type="match status" value="1"/>
</dbReference>
<dbReference type="PANTHER" id="PTHR10151:SF120">
    <property type="entry name" value="BIS(5'-ADENOSYL)-TRIPHOSPHATASE"/>
    <property type="match status" value="1"/>
</dbReference>